<evidence type="ECO:0008006" key="3">
    <source>
        <dbReference type="Google" id="ProtNLM"/>
    </source>
</evidence>
<keyword evidence="2" id="KW-1185">Reference proteome</keyword>
<gene>
    <name evidence="1" type="ORF">MGAL_10B052002</name>
</gene>
<name>A0A8B6HBN2_MYTGA</name>
<evidence type="ECO:0000313" key="1">
    <source>
        <dbReference type="EMBL" id="VDI76837.1"/>
    </source>
</evidence>
<protein>
    <recommendedName>
        <fullName evidence="3">Tc1-like transposase DDE domain-containing protein</fullName>
    </recommendedName>
</protein>
<dbReference type="GO" id="GO:0003676">
    <property type="term" value="F:nucleic acid binding"/>
    <property type="evidence" value="ECO:0007669"/>
    <property type="project" value="InterPro"/>
</dbReference>
<proteinExistence type="predicted"/>
<comment type="caution">
    <text evidence="1">The sequence shown here is derived from an EMBL/GenBank/DDBJ whole genome shotgun (WGS) entry which is preliminary data.</text>
</comment>
<reference evidence="1" key="1">
    <citation type="submission" date="2018-11" db="EMBL/GenBank/DDBJ databases">
        <authorList>
            <person name="Alioto T."/>
            <person name="Alioto T."/>
        </authorList>
    </citation>
    <scope>NUCLEOTIDE SEQUENCE</scope>
</reference>
<organism evidence="1 2">
    <name type="scientific">Mytilus galloprovincialis</name>
    <name type="common">Mediterranean mussel</name>
    <dbReference type="NCBI Taxonomy" id="29158"/>
    <lineage>
        <taxon>Eukaryota</taxon>
        <taxon>Metazoa</taxon>
        <taxon>Spiralia</taxon>
        <taxon>Lophotrochozoa</taxon>
        <taxon>Mollusca</taxon>
        <taxon>Bivalvia</taxon>
        <taxon>Autobranchia</taxon>
        <taxon>Pteriomorphia</taxon>
        <taxon>Mytilida</taxon>
        <taxon>Mytiloidea</taxon>
        <taxon>Mytilidae</taxon>
        <taxon>Mytilinae</taxon>
        <taxon>Mytilus</taxon>
    </lineage>
</organism>
<accession>A0A8B6HBN2</accession>
<dbReference type="AlphaFoldDB" id="A0A8B6HBN2"/>
<dbReference type="InterPro" id="IPR036397">
    <property type="entry name" value="RNaseH_sf"/>
</dbReference>
<evidence type="ECO:0000313" key="2">
    <source>
        <dbReference type="Proteomes" id="UP000596742"/>
    </source>
</evidence>
<dbReference type="Gene3D" id="3.30.420.10">
    <property type="entry name" value="Ribonuclease H-like superfamily/Ribonuclease H"/>
    <property type="match status" value="1"/>
</dbReference>
<dbReference type="Proteomes" id="UP000596742">
    <property type="component" value="Unassembled WGS sequence"/>
</dbReference>
<dbReference type="EMBL" id="UYJE01009790">
    <property type="protein sequence ID" value="VDI76837.1"/>
    <property type="molecule type" value="Genomic_DNA"/>
</dbReference>
<sequence length="110" mass="12504">MPVRQQRTVRKLDSSKPNTAYTKWISVETVAFGGGSVMVWGCVSYDSKLDLKTVRGNLKGQRYQQEILQARPICVDDNARSHRTRDVTAYLHDESVEHCPGQHVAPIYTR</sequence>
<dbReference type="OrthoDB" id="6246393at2759"/>